<keyword evidence="1" id="KW-1133">Transmembrane helix</keyword>
<gene>
    <name evidence="2" type="ORF">A2677_03960</name>
</gene>
<feature type="transmembrane region" description="Helical" evidence="1">
    <location>
        <begin position="99"/>
        <end position="121"/>
    </location>
</feature>
<proteinExistence type="predicted"/>
<dbReference type="EMBL" id="MHKK01000030">
    <property type="protein sequence ID" value="OGY89582.1"/>
    <property type="molecule type" value="Genomic_DNA"/>
</dbReference>
<reference evidence="2 3" key="1">
    <citation type="journal article" date="2016" name="Nat. Commun.">
        <title>Thousands of microbial genomes shed light on interconnected biogeochemical processes in an aquifer system.</title>
        <authorList>
            <person name="Anantharaman K."/>
            <person name="Brown C.T."/>
            <person name="Hug L.A."/>
            <person name="Sharon I."/>
            <person name="Castelle C.J."/>
            <person name="Probst A.J."/>
            <person name="Thomas B.C."/>
            <person name="Singh A."/>
            <person name="Wilkins M.J."/>
            <person name="Karaoz U."/>
            <person name="Brodie E.L."/>
            <person name="Williams K.H."/>
            <person name="Hubbard S.S."/>
            <person name="Banfield J.F."/>
        </authorList>
    </citation>
    <scope>NUCLEOTIDE SEQUENCE [LARGE SCALE GENOMIC DNA]</scope>
</reference>
<evidence type="ECO:0000313" key="2">
    <source>
        <dbReference type="EMBL" id="OGY89582.1"/>
    </source>
</evidence>
<feature type="transmembrane region" description="Helical" evidence="1">
    <location>
        <begin position="47"/>
        <end position="70"/>
    </location>
</feature>
<organism evidence="2 3">
    <name type="scientific">Candidatus Komeilibacteria bacterium RIFCSPHIGHO2_01_FULL_52_14</name>
    <dbReference type="NCBI Taxonomy" id="1798549"/>
    <lineage>
        <taxon>Bacteria</taxon>
        <taxon>Candidatus Komeiliibacteriota</taxon>
    </lineage>
</organism>
<sequence length="126" mass="14341">MKWPKYIISFIIYLIISFVLEFYFLFGEGPVSFLKATIAESRSAIELISTLLVISIFPVFLAIFASLKWYGNKMIESGDWDAERLRQPTKQKNSHASGIYIMMGLVVLVGILVPIGIWFLYHSLAS</sequence>
<evidence type="ECO:0000313" key="3">
    <source>
        <dbReference type="Proteomes" id="UP000177817"/>
    </source>
</evidence>
<protein>
    <submittedName>
        <fullName evidence="2">Uncharacterized protein</fullName>
    </submittedName>
</protein>
<feature type="transmembrane region" description="Helical" evidence="1">
    <location>
        <begin position="6"/>
        <end position="26"/>
    </location>
</feature>
<keyword evidence="1" id="KW-0472">Membrane</keyword>
<evidence type="ECO:0000256" key="1">
    <source>
        <dbReference type="SAM" id="Phobius"/>
    </source>
</evidence>
<name>A0A1G2BKF9_9BACT</name>
<keyword evidence="1" id="KW-0812">Transmembrane</keyword>
<accession>A0A1G2BKF9</accession>
<comment type="caution">
    <text evidence="2">The sequence shown here is derived from an EMBL/GenBank/DDBJ whole genome shotgun (WGS) entry which is preliminary data.</text>
</comment>
<dbReference type="Proteomes" id="UP000177817">
    <property type="component" value="Unassembled WGS sequence"/>
</dbReference>
<dbReference type="AlphaFoldDB" id="A0A1G2BKF9"/>